<accession>A0ABP7S902</accession>
<evidence type="ECO:0008006" key="3">
    <source>
        <dbReference type="Google" id="ProtNLM"/>
    </source>
</evidence>
<dbReference type="RefSeq" id="WP_344710318.1">
    <property type="nucleotide sequence ID" value="NZ_BAAAZD010000002.1"/>
</dbReference>
<dbReference type="InterPro" id="IPR041881">
    <property type="entry name" value="PqqD_sf"/>
</dbReference>
<proteinExistence type="predicted"/>
<evidence type="ECO:0000313" key="1">
    <source>
        <dbReference type="EMBL" id="GAA4008124.1"/>
    </source>
</evidence>
<protein>
    <recommendedName>
        <fullName evidence="3">PqqD family protein</fullName>
    </recommendedName>
</protein>
<keyword evidence="2" id="KW-1185">Reference proteome</keyword>
<gene>
    <name evidence="1" type="ORF">GCM10022211_22030</name>
</gene>
<sequence>MTSTYARSPDAMSAEVGDDVVALQATRGFAFGMEGVTAAVWQLLETPRSEDQIVAALLDDYDVDEEQCRAEIRDLLSMLETEGLIEGTTR</sequence>
<evidence type="ECO:0000313" key="2">
    <source>
        <dbReference type="Proteomes" id="UP001501310"/>
    </source>
</evidence>
<organism evidence="1 2">
    <name type="scientific">Sphingomonas humi</name>
    <dbReference type="NCBI Taxonomy" id="335630"/>
    <lineage>
        <taxon>Bacteria</taxon>
        <taxon>Pseudomonadati</taxon>
        <taxon>Pseudomonadota</taxon>
        <taxon>Alphaproteobacteria</taxon>
        <taxon>Sphingomonadales</taxon>
        <taxon>Sphingomonadaceae</taxon>
        <taxon>Sphingomonas</taxon>
    </lineage>
</organism>
<dbReference type="EMBL" id="BAAAZD010000002">
    <property type="protein sequence ID" value="GAA4008124.1"/>
    <property type="molecule type" value="Genomic_DNA"/>
</dbReference>
<comment type="caution">
    <text evidence="1">The sequence shown here is derived from an EMBL/GenBank/DDBJ whole genome shotgun (WGS) entry which is preliminary data.</text>
</comment>
<reference evidence="2" key="1">
    <citation type="journal article" date="2019" name="Int. J. Syst. Evol. Microbiol.">
        <title>The Global Catalogue of Microorganisms (GCM) 10K type strain sequencing project: providing services to taxonomists for standard genome sequencing and annotation.</title>
        <authorList>
            <consortium name="The Broad Institute Genomics Platform"/>
            <consortium name="The Broad Institute Genome Sequencing Center for Infectious Disease"/>
            <person name="Wu L."/>
            <person name="Ma J."/>
        </authorList>
    </citation>
    <scope>NUCLEOTIDE SEQUENCE [LARGE SCALE GENOMIC DNA]</scope>
    <source>
        <strain evidence="2">JCM 16603</strain>
    </source>
</reference>
<name>A0ABP7S902_9SPHN</name>
<dbReference type="InterPro" id="IPR008792">
    <property type="entry name" value="PQQD"/>
</dbReference>
<dbReference type="Proteomes" id="UP001501310">
    <property type="component" value="Unassembled WGS sequence"/>
</dbReference>
<dbReference type="Pfam" id="PF05402">
    <property type="entry name" value="PqqD"/>
    <property type="match status" value="1"/>
</dbReference>
<dbReference type="Gene3D" id="1.10.10.1150">
    <property type="entry name" value="Coenzyme PQQ synthesis protein D (PqqD)"/>
    <property type="match status" value="1"/>
</dbReference>